<dbReference type="eggNOG" id="KOG3947">
    <property type="taxonomic scope" value="Eukaryota"/>
</dbReference>
<dbReference type="AlphaFoldDB" id="B6H0T8"/>
<organism evidence="2 3">
    <name type="scientific">Penicillium rubens (strain ATCC 28089 / DSM 1075 / NRRL 1951 / Wisconsin 54-1255)</name>
    <name type="common">Penicillium chrysogenum</name>
    <dbReference type="NCBI Taxonomy" id="500485"/>
    <lineage>
        <taxon>Eukaryota</taxon>
        <taxon>Fungi</taxon>
        <taxon>Dikarya</taxon>
        <taxon>Ascomycota</taxon>
        <taxon>Pezizomycotina</taxon>
        <taxon>Eurotiomycetes</taxon>
        <taxon>Eurotiomycetidae</taxon>
        <taxon>Eurotiales</taxon>
        <taxon>Aspergillaceae</taxon>
        <taxon>Penicillium</taxon>
        <taxon>Penicillium chrysogenum species complex</taxon>
    </lineage>
</organism>
<feature type="domain" description="Calcineurin-like phosphoesterase" evidence="1">
    <location>
        <begin position="48"/>
        <end position="271"/>
    </location>
</feature>
<dbReference type="PANTHER" id="PTHR12905:SF18">
    <property type="entry name" value="ESTER HYDROLASE, PUTATIVE (AFU_ORTHOLOGUE AFUA_4G03130)-RELATED"/>
    <property type="match status" value="1"/>
</dbReference>
<dbReference type="Pfam" id="PF00149">
    <property type="entry name" value="Metallophos"/>
    <property type="match status" value="1"/>
</dbReference>
<gene>
    <name evidence="2" type="ORF">Pc12g14290</name>
    <name evidence="2" type="ORF">PCH_Pc12g14290</name>
</gene>
<dbReference type="EMBL" id="AM920427">
    <property type="protein sequence ID" value="CAP81056.1"/>
    <property type="molecule type" value="Genomic_DNA"/>
</dbReference>
<dbReference type="InterPro" id="IPR051693">
    <property type="entry name" value="UPF0046_metallophosphoest"/>
</dbReference>
<dbReference type="InterPro" id="IPR029052">
    <property type="entry name" value="Metallo-depent_PP-like"/>
</dbReference>
<protein>
    <submittedName>
        <fullName evidence="2">Pc12g14290 protein</fullName>
    </submittedName>
</protein>
<dbReference type="GO" id="GO:0016787">
    <property type="term" value="F:hydrolase activity"/>
    <property type="evidence" value="ECO:0007669"/>
    <property type="project" value="InterPro"/>
</dbReference>
<dbReference type="HOGENOM" id="CLU_041441_3_0_1"/>
<proteinExistence type="predicted"/>
<dbReference type="InterPro" id="IPR004843">
    <property type="entry name" value="Calcineurin-like_PHP"/>
</dbReference>
<dbReference type="PANTHER" id="PTHR12905">
    <property type="entry name" value="METALLOPHOSPHOESTERASE"/>
    <property type="match status" value="1"/>
</dbReference>
<accession>B6H0T8</accession>
<dbReference type="VEuPathDB" id="FungiDB:PCH_Pc12g14290"/>
<dbReference type="OMA" id="PHHDAWS"/>
<name>B6H0T8_PENRW</name>
<evidence type="ECO:0000313" key="3">
    <source>
        <dbReference type="Proteomes" id="UP000000724"/>
    </source>
</evidence>
<reference evidence="2 3" key="1">
    <citation type="journal article" date="2008" name="Nat. Biotechnol.">
        <title>Genome sequencing and analysis of the filamentous fungus Penicillium chrysogenum.</title>
        <authorList>
            <person name="van den Berg M.A."/>
            <person name="Albang R."/>
            <person name="Albermann K."/>
            <person name="Badger J.H."/>
            <person name="Daran J.-M."/>
            <person name="Driessen A.J.M."/>
            <person name="Garcia-Estrada C."/>
            <person name="Fedorova N.D."/>
            <person name="Harris D.M."/>
            <person name="Heijne W.H.M."/>
            <person name="Joardar V.S."/>
            <person name="Kiel J.A.K.W."/>
            <person name="Kovalchuk A."/>
            <person name="Martin J.F."/>
            <person name="Nierman W.C."/>
            <person name="Nijland J.G."/>
            <person name="Pronk J.T."/>
            <person name="Roubos J.A."/>
            <person name="van der Klei I.J."/>
            <person name="van Peij N.N.M.E."/>
            <person name="Veenhuis M."/>
            <person name="von Doehren H."/>
            <person name="Wagner C."/>
            <person name="Wortman J.R."/>
            <person name="Bovenberg R.A.L."/>
        </authorList>
    </citation>
    <scope>NUCLEOTIDE SEQUENCE [LARGE SCALE GENOMIC DNA]</scope>
    <source>
        <strain evidence="3">ATCC 28089 / DSM 1075 / NRRL 1951 / Wisconsin 54-1255</strain>
    </source>
</reference>
<sequence>MASPFNRRPIPDYFIASPLVALLYPVHQILLRLRGPPRLPPPGTQPIRVVCISDTHTLEWPDVPDGDLLIHAGDLCNDGSARDIQAAVDWLRSLPHPYKVAIGGNHDSYFDVRSRLDEDRKDPASTGDSFSAVSSSTASIHSLHDLNGASRIDWGDIHYLQHSAVTLSFADTSTPSSTTPLTSSRSRSLTIYGAPQVPAIVPFGPEHAFTYPPHHDAWSGTVPPETDILVTHTPPQSHLDLSPVYSTGCPNLLAESWRVRPALHVFGHVHESAGQEPIFWDEAQRAWERLCASRRSRARLSRLASLAGFLRDLFDLSAWMDAARVVGYGILGVVWAHVWGGENLNGGWMVNAASERFDCTRNGASFRVLTSFDPSLSEPKNLTDVRSLEGLVTKYLDSRLESIYVTKPNGTNTDTSCICTSVLVLGQCPSTWVSKYISVSRKLGSNPSS</sequence>
<dbReference type="BioCyc" id="PCHR:PC12G14290-MONOMER"/>
<evidence type="ECO:0000313" key="2">
    <source>
        <dbReference type="EMBL" id="CAP81056.1"/>
    </source>
</evidence>
<dbReference type="SUPFAM" id="SSF56300">
    <property type="entry name" value="Metallo-dependent phosphatases"/>
    <property type="match status" value="1"/>
</dbReference>
<dbReference type="CDD" id="cd07379">
    <property type="entry name" value="MPP_239FB"/>
    <property type="match status" value="1"/>
</dbReference>
<evidence type="ECO:0000259" key="1">
    <source>
        <dbReference type="Pfam" id="PF00149"/>
    </source>
</evidence>
<keyword evidence="3" id="KW-1185">Reference proteome</keyword>
<dbReference type="Proteomes" id="UP000000724">
    <property type="component" value="Contig Pc00c12"/>
</dbReference>
<dbReference type="OrthoDB" id="630188at2759"/>
<dbReference type="Gene3D" id="3.60.21.10">
    <property type="match status" value="1"/>
</dbReference>